<dbReference type="Proteomes" id="UP000193411">
    <property type="component" value="Unassembled WGS sequence"/>
</dbReference>
<protein>
    <submittedName>
        <fullName evidence="1">Uncharacterized protein</fullName>
    </submittedName>
</protein>
<accession>A0A1Y2I496</accession>
<dbReference type="EMBL" id="MCFL01000001">
    <property type="protein sequence ID" value="ORZ41687.1"/>
    <property type="molecule type" value="Genomic_DNA"/>
</dbReference>
<organism evidence="1 2">
    <name type="scientific">Catenaria anguillulae PL171</name>
    <dbReference type="NCBI Taxonomy" id="765915"/>
    <lineage>
        <taxon>Eukaryota</taxon>
        <taxon>Fungi</taxon>
        <taxon>Fungi incertae sedis</taxon>
        <taxon>Blastocladiomycota</taxon>
        <taxon>Blastocladiomycetes</taxon>
        <taxon>Blastocladiales</taxon>
        <taxon>Catenariaceae</taxon>
        <taxon>Catenaria</taxon>
    </lineage>
</organism>
<keyword evidence="2" id="KW-1185">Reference proteome</keyword>
<evidence type="ECO:0000313" key="2">
    <source>
        <dbReference type="Proteomes" id="UP000193411"/>
    </source>
</evidence>
<proteinExistence type="predicted"/>
<evidence type="ECO:0000313" key="1">
    <source>
        <dbReference type="EMBL" id="ORZ41687.1"/>
    </source>
</evidence>
<dbReference type="AlphaFoldDB" id="A0A1Y2I496"/>
<name>A0A1Y2I496_9FUNG</name>
<sequence length="136" mass="15249">MYLRIWSCGGQLWCLSGSSSRTQMTRRPGTVVVLAFSVAQYHVHATSRACRGCCLTGLFIHDHSQQSSECPRPPPRGRLVEMAEDIHLALAFTLASKYQDCVLDWSLPGRARRRPHTQVLVNGAQLGVRAWRRQCA</sequence>
<reference evidence="1 2" key="1">
    <citation type="submission" date="2016-07" db="EMBL/GenBank/DDBJ databases">
        <title>Pervasive Adenine N6-methylation of Active Genes in Fungi.</title>
        <authorList>
            <consortium name="DOE Joint Genome Institute"/>
            <person name="Mondo S.J."/>
            <person name="Dannebaum R.O."/>
            <person name="Kuo R.C."/>
            <person name="Labutti K."/>
            <person name="Haridas S."/>
            <person name="Kuo A."/>
            <person name="Salamov A."/>
            <person name="Ahrendt S.R."/>
            <person name="Lipzen A."/>
            <person name="Sullivan W."/>
            <person name="Andreopoulos W.B."/>
            <person name="Clum A."/>
            <person name="Lindquist E."/>
            <person name="Daum C."/>
            <person name="Ramamoorthy G.K."/>
            <person name="Gryganskyi A."/>
            <person name="Culley D."/>
            <person name="Magnuson J.K."/>
            <person name="James T.Y."/>
            <person name="O'Malley M.A."/>
            <person name="Stajich J.E."/>
            <person name="Spatafora J.W."/>
            <person name="Visel A."/>
            <person name="Grigoriev I.V."/>
        </authorList>
    </citation>
    <scope>NUCLEOTIDE SEQUENCE [LARGE SCALE GENOMIC DNA]</scope>
    <source>
        <strain evidence="1 2">PL171</strain>
    </source>
</reference>
<gene>
    <name evidence="1" type="ORF">BCR44DRAFT_1423330</name>
</gene>
<comment type="caution">
    <text evidence="1">The sequence shown here is derived from an EMBL/GenBank/DDBJ whole genome shotgun (WGS) entry which is preliminary data.</text>
</comment>